<evidence type="ECO:0000313" key="1">
    <source>
        <dbReference type="EMBL" id="ODV57809.1"/>
    </source>
</evidence>
<dbReference type="Gene3D" id="3.40.50.300">
    <property type="entry name" value="P-loop containing nucleotide triphosphate hydrolases"/>
    <property type="match status" value="1"/>
</dbReference>
<organism evidence="1 2">
    <name type="scientific">Ascoidea rubescens DSM 1968</name>
    <dbReference type="NCBI Taxonomy" id="1344418"/>
    <lineage>
        <taxon>Eukaryota</taxon>
        <taxon>Fungi</taxon>
        <taxon>Dikarya</taxon>
        <taxon>Ascomycota</taxon>
        <taxon>Saccharomycotina</taxon>
        <taxon>Saccharomycetes</taxon>
        <taxon>Ascoideaceae</taxon>
        <taxon>Ascoidea</taxon>
    </lineage>
</organism>
<keyword evidence="2" id="KW-1185">Reference proteome</keyword>
<dbReference type="InterPro" id="IPR027417">
    <property type="entry name" value="P-loop_NTPase"/>
</dbReference>
<proteinExistence type="predicted"/>
<dbReference type="GeneID" id="30967871"/>
<sequence>MEIIFSLELDEFHNPGNNITYLYKIREGIVQSSFGIYCAKMCGIKHSIIKRAEQLLDIIEKGEDPVIACSTLTES</sequence>
<dbReference type="InParanoid" id="A0A1D2V855"/>
<evidence type="ECO:0008006" key="3">
    <source>
        <dbReference type="Google" id="ProtNLM"/>
    </source>
</evidence>
<reference evidence="2" key="1">
    <citation type="submission" date="2016-05" db="EMBL/GenBank/DDBJ databases">
        <title>Comparative genomics of biotechnologically important yeasts.</title>
        <authorList>
            <consortium name="DOE Joint Genome Institute"/>
            <person name="Riley R."/>
            <person name="Haridas S."/>
            <person name="Wolfe K.H."/>
            <person name="Lopes M.R."/>
            <person name="Hittinger C.T."/>
            <person name="Goker M."/>
            <person name="Salamov A."/>
            <person name="Wisecaver J."/>
            <person name="Long T.M."/>
            <person name="Aerts A.L."/>
            <person name="Barry K."/>
            <person name="Choi C."/>
            <person name="Clum A."/>
            <person name="Coughlan A.Y."/>
            <person name="Deshpande S."/>
            <person name="Douglass A.P."/>
            <person name="Hanson S.J."/>
            <person name="Klenk H.-P."/>
            <person name="Labutti K."/>
            <person name="Lapidus A."/>
            <person name="Lindquist E."/>
            <person name="Lipzen A."/>
            <person name="Meier-Kolthoff J.P."/>
            <person name="Ohm R.A."/>
            <person name="Otillar R.P."/>
            <person name="Pangilinan J."/>
            <person name="Peng Y."/>
            <person name="Rokas A."/>
            <person name="Rosa C.A."/>
            <person name="Scheuner C."/>
            <person name="Sibirny A.A."/>
            <person name="Slot J.C."/>
            <person name="Stielow J.B."/>
            <person name="Sun H."/>
            <person name="Kurtzman C.P."/>
            <person name="Blackwell M."/>
            <person name="Grigoriev I.V."/>
            <person name="Jeffries T.W."/>
        </authorList>
    </citation>
    <scope>NUCLEOTIDE SEQUENCE [LARGE SCALE GENOMIC DNA]</scope>
    <source>
        <strain evidence="2">DSM 1968</strain>
    </source>
</reference>
<dbReference type="RefSeq" id="XP_020044116.1">
    <property type="nucleotide sequence ID" value="XM_020194235.1"/>
</dbReference>
<dbReference type="EMBL" id="KV454512">
    <property type="protein sequence ID" value="ODV57809.1"/>
    <property type="molecule type" value="Genomic_DNA"/>
</dbReference>
<feature type="non-terminal residue" evidence="1">
    <location>
        <position position="75"/>
    </location>
</feature>
<gene>
    <name evidence="1" type="ORF">ASCRUDRAFT_78379</name>
</gene>
<dbReference type="AlphaFoldDB" id="A0A1D2V855"/>
<protein>
    <recommendedName>
        <fullName evidence="3">DNA mismatch repair proteins mutS family domain-containing protein</fullName>
    </recommendedName>
</protein>
<name>A0A1D2V855_9ASCO</name>
<dbReference type="STRING" id="1344418.A0A1D2V855"/>
<dbReference type="Proteomes" id="UP000095038">
    <property type="component" value="Unassembled WGS sequence"/>
</dbReference>
<dbReference type="OrthoDB" id="29596at2759"/>
<accession>A0A1D2V855</accession>
<evidence type="ECO:0000313" key="2">
    <source>
        <dbReference type="Proteomes" id="UP000095038"/>
    </source>
</evidence>